<gene>
    <name evidence="2" type="ORF">SAMN05421803_1194</name>
</gene>
<feature type="transmembrane region" description="Helical" evidence="1">
    <location>
        <begin position="149"/>
        <end position="165"/>
    </location>
</feature>
<protein>
    <submittedName>
        <fullName evidence="2">LexA-binding, inner membrane-associated putative hydrolase</fullName>
    </submittedName>
</protein>
<dbReference type="Proteomes" id="UP000184452">
    <property type="component" value="Unassembled WGS sequence"/>
</dbReference>
<dbReference type="Pfam" id="PF04307">
    <property type="entry name" value="YdjM"/>
    <property type="match status" value="1"/>
</dbReference>
<keyword evidence="1" id="KW-0472">Membrane</keyword>
<organism evidence="2 3">
    <name type="scientific">Nocardiopsis flavescens</name>
    <dbReference type="NCBI Taxonomy" id="758803"/>
    <lineage>
        <taxon>Bacteria</taxon>
        <taxon>Bacillati</taxon>
        <taxon>Actinomycetota</taxon>
        <taxon>Actinomycetes</taxon>
        <taxon>Streptosporangiales</taxon>
        <taxon>Nocardiopsidaceae</taxon>
        <taxon>Nocardiopsis</taxon>
    </lineage>
</organism>
<dbReference type="GO" id="GO:0016787">
    <property type="term" value="F:hydrolase activity"/>
    <property type="evidence" value="ECO:0007669"/>
    <property type="project" value="UniProtKB-KW"/>
</dbReference>
<sequence length="250" mass="25187">MMGTSHAATGVLTGAAVGTLLGSHVADPFICAAVGAGAALLPDLDEPGSTVGRSLGVATEGVSRLLRAASRRVYEATGTARELEAGKDGGHRHLTHTVPAVLVFGALAWGLAALAPLGTGLVVFSMAALGLGTVARAMTKVGPLRKRRLAASVIALLVAAGAVFADGGAAWLVGLTVAVGALTHVLGDWLTRSGVPLAWPFVVNGKRWWMFRSPVAFHTGKSRVEPVIMWGSVAASGVALALGLPALPGA</sequence>
<accession>A0A1M6S2L8</accession>
<dbReference type="AlphaFoldDB" id="A0A1M6S2L8"/>
<name>A0A1M6S2L8_9ACTN</name>
<evidence type="ECO:0000256" key="1">
    <source>
        <dbReference type="SAM" id="Phobius"/>
    </source>
</evidence>
<evidence type="ECO:0000313" key="2">
    <source>
        <dbReference type="EMBL" id="SHK38993.1"/>
    </source>
</evidence>
<proteinExistence type="predicted"/>
<dbReference type="RefSeq" id="WP_073381944.1">
    <property type="nucleotide sequence ID" value="NZ_FQZK01000019.1"/>
</dbReference>
<dbReference type="InterPro" id="IPR007404">
    <property type="entry name" value="YdjM-like"/>
</dbReference>
<dbReference type="STRING" id="758803.SAMN05421803_1194"/>
<reference evidence="2 3" key="1">
    <citation type="submission" date="2016-11" db="EMBL/GenBank/DDBJ databases">
        <authorList>
            <person name="Jaros S."/>
            <person name="Januszkiewicz K."/>
            <person name="Wedrychowicz H."/>
        </authorList>
    </citation>
    <scope>NUCLEOTIDE SEQUENCE [LARGE SCALE GENOMIC DNA]</scope>
    <source>
        <strain evidence="2 3">CGMCC 4.5723</strain>
    </source>
</reference>
<feature type="transmembrane region" description="Helical" evidence="1">
    <location>
        <begin position="227"/>
        <end position="247"/>
    </location>
</feature>
<dbReference type="OrthoDB" id="3425909at2"/>
<keyword evidence="1" id="KW-0812">Transmembrane</keyword>
<dbReference type="EMBL" id="FQZK01000019">
    <property type="protein sequence ID" value="SHK38993.1"/>
    <property type="molecule type" value="Genomic_DNA"/>
</dbReference>
<keyword evidence="1" id="KW-1133">Transmembrane helix</keyword>
<feature type="transmembrane region" description="Helical" evidence="1">
    <location>
        <begin position="101"/>
        <end position="129"/>
    </location>
</feature>
<keyword evidence="3" id="KW-1185">Reference proteome</keyword>
<keyword evidence="2" id="KW-0378">Hydrolase</keyword>
<evidence type="ECO:0000313" key="3">
    <source>
        <dbReference type="Proteomes" id="UP000184452"/>
    </source>
</evidence>